<dbReference type="EMBL" id="JGZC01000005">
    <property type="protein sequence ID" value="KFI70756.1"/>
    <property type="molecule type" value="Genomic_DNA"/>
</dbReference>
<organism evidence="5 6">
    <name type="scientific">Bifidobacterium merycicum</name>
    <dbReference type="NCBI Taxonomy" id="78345"/>
    <lineage>
        <taxon>Bacteria</taxon>
        <taxon>Bacillati</taxon>
        <taxon>Actinomycetota</taxon>
        <taxon>Actinomycetes</taxon>
        <taxon>Bifidobacteriales</taxon>
        <taxon>Bifidobacteriaceae</taxon>
        <taxon>Bifidobacterium</taxon>
    </lineage>
</organism>
<gene>
    <name evidence="5" type="ORF">BMERY_0177</name>
</gene>
<reference evidence="5 6" key="1">
    <citation type="submission" date="2014-03" db="EMBL/GenBank/DDBJ databases">
        <title>Genomics of Bifidobacteria.</title>
        <authorList>
            <person name="Ventura M."/>
            <person name="Milani C."/>
            <person name="Lugli G.A."/>
        </authorList>
    </citation>
    <scope>NUCLEOTIDE SEQUENCE [LARGE SCALE GENOMIC DNA]</scope>
    <source>
        <strain evidence="5 6">LMG 11341</strain>
    </source>
</reference>
<sequence length="486" mass="55546">MATELNEERSFSSLEEVTRLLTGAEGKSFREIDETGRGLSSGNKGSLGNIIEESVLHYPVNSDKEADILVGDTRYELKVTPLHHVGKGAKKKTTAKERLVLDIINYLNLPDEEFETSQFWEKSKNIIVVYYYDDREDKKRQSRLDCKIFKSIVLHYDADDLATIRKDWQLIHDKVAEGHADQLSESDTDYLAACTKGATAKKSMRKAPALDDCAEEYILAKQRAFSYKASYMNSIIERALVEKLPQYRLPMEEGQTLAQFVASMMGRFEGRSVAEIAHELGLDVGRAKQSKAQLALRMLGTKSSKVNQIEQFQKANVTKLKTIVFYPDGLPKEHMSFRQITEDEWSDLSNPRSSWENSFLYEFFEENKFLFVPFDSPVPYKSHRPNNDILRHSFLWNMPESDIQQYVKPVWEKLHELMMSGQSVHYGRGTNLLPGASFNNVCHIRPKGRNSSDRITLPNGETIPKQTFWLDRSYIAAVVNNAGCQK</sequence>
<dbReference type="STRING" id="78345.BMERY_0177"/>
<accession>A0A087BIA6</accession>
<keyword evidence="3 5" id="KW-0378">Hydrolase</keyword>
<evidence type="ECO:0000313" key="6">
    <source>
        <dbReference type="Proteomes" id="UP000029060"/>
    </source>
</evidence>
<dbReference type="InterPro" id="IPR011335">
    <property type="entry name" value="Restrct_endonuc-II-like"/>
</dbReference>
<dbReference type="SMART" id="SM00927">
    <property type="entry name" value="MutH"/>
    <property type="match status" value="1"/>
</dbReference>
<dbReference type="CDD" id="cd22356">
    <property type="entry name" value="Sau3AI_N-like"/>
    <property type="match status" value="1"/>
</dbReference>
<dbReference type="Pfam" id="PF02976">
    <property type="entry name" value="MutH"/>
    <property type="match status" value="1"/>
</dbReference>
<dbReference type="REBASE" id="384937">
    <property type="entry name" value="R2.Bme11341ORF176P"/>
</dbReference>
<dbReference type="SUPFAM" id="SSF52980">
    <property type="entry name" value="Restriction endonuclease-like"/>
    <property type="match status" value="2"/>
</dbReference>
<dbReference type="GO" id="GO:0009036">
    <property type="term" value="F:type II site-specific deoxyribonuclease activity"/>
    <property type="evidence" value="ECO:0007669"/>
    <property type="project" value="UniProtKB-EC"/>
</dbReference>
<keyword evidence="1" id="KW-0540">Nuclease</keyword>
<dbReference type="OrthoDB" id="3188707at2"/>
<evidence type="ECO:0000259" key="4">
    <source>
        <dbReference type="SMART" id="SM00927"/>
    </source>
</evidence>
<comment type="caution">
    <text evidence="5">The sequence shown here is derived from an EMBL/GenBank/DDBJ whole genome shotgun (WGS) entry which is preliminary data.</text>
</comment>
<evidence type="ECO:0000313" key="5">
    <source>
        <dbReference type="EMBL" id="KFI70756.1"/>
    </source>
</evidence>
<evidence type="ECO:0000256" key="3">
    <source>
        <dbReference type="ARBA" id="ARBA00022801"/>
    </source>
</evidence>
<name>A0A087BIA6_9BIFI</name>
<keyword evidence="2" id="KW-0255">Endonuclease</keyword>
<proteinExistence type="predicted"/>
<evidence type="ECO:0000256" key="2">
    <source>
        <dbReference type="ARBA" id="ARBA00022759"/>
    </source>
</evidence>
<dbReference type="Proteomes" id="UP000029060">
    <property type="component" value="Unassembled WGS sequence"/>
</dbReference>
<keyword evidence="6" id="KW-1185">Reference proteome</keyword>
<dbReference type="CDD" id="cd22355">
    <property type="entry name" value="Sau3AI_C"/>
    <property type="match status" value="1"/>
</dbReference>
<dbReference type="GO" id="GO:0003677">
    <property type="term" value="F:DNA binding"/>
    <property type="evidence" value="ECO:0007669"/>
    <property type="project" value="InterPro"/>
</dbReference>
<dbReference type="Gene3D" id="3.40.600.10">
    <property type="entry name" value="DNA mismatch repair MutH/Restriction endonuclease, type II"/>
    <property type="match status" value="2"/>
</dbReference>
<dbReference type="EC" id="3.1.21.4" evidence="5"/>
<feature type="domain" description="DNA mismatch repair MutH/Type II restriction enzyme Sau3AI" evidence="4">
    <location>
        <begin position="58"/>
        <end position="167"/>
    </location>
</feature>
<dbReference type="RefSeq" id="WP_033522963.1">
    <property type="nucleotide sequence ID" value="NZ_JGZC01000005.1"/>
</dbReference>
<dbReference type="NCBIfam" id="NF040973">
    <property type="entry name" value="restrict_Sau3AI"/>
    <property type="match status" value="1"/>
</dbReference>
<dbReference type="InterPro" id="IPR011337">
    <property type="entry name" value="DNA_rep_MutH/RE_typeII_Sau3AI"/>
</dbReference>
<evidence type="ECO:0000256" key="1">
    <source>
        <dbReference type="ARBA" id="ARBA00022722"/>
    </source>
</evidence>
<dbReference type="AlphaFoldDB" id="A0A087BIA6"/>
<protein>
    <submittedName>
        <fullName evidence="5">DNA mismatch repair protein MutH</fullName>
        <ecNumber evidence="5">3.1.21.4</ecNumber>
    </submittedName>
</protein>
<dbReference type="InterPro" id="IPR037057">
    <property type="entry name" value="DNA_rep_MutH/T2_RE_sf"/>
</dbReference>
<dbReference type="eggNOG" id="COG3066">
    <property type="taxonomic scope" value="Bacteria"/>
</dbReference>